<dbReference type="AlphaFoldDB" id="A0A1H0UHL5"/>
<dbReference type="PANTHER" id="PTHR12358">
    <property type="entry name" value="SPHINGOSINE KINASE"/>
    <property type="match status" value="1"/>
</dbReference>
<sequence>MPRYQSGIFIYNGKKDEAELETALSQVVPVLSKEVKELKIIQTLSLDDLYENCRHYGPEVEVFFIFGGDGTLHEVVNCLAPMENRPVIGVLPGGTCNDFSRVLDTPQRLNQAAASIIEGREVSVDAGKTEDDYFINFWGIGLVTQTSFNIDENQKNRFGVLSYFMSALKTMNQATPFRFKLTVDDEEVDGEAVMILVMNGQFIGTRRLPVPTIDLQDGKFDVLVVKNSNLTLFRELMTMGRPQTDQSEFQELSHYQGEKVNIDVEFKQDVDMDGEIKGKTPEKLEVLPGHFTFLSGGPNALHNMDNP</sequence>
<protein>
    <submittedName>
        <fullName evidence="12">Lipid kinase, YegS/Rv2252/BmrU family</fullName>
    </submittedName>
</protein>
<dbReference type="InterPro" id="IPR045540">
    <property type="entry name" value="YegS/DAGK_C"/>
</dbReference>
<dbReference type="Gene3D" id="2.60.200.40">
    <property type="match status" value="1"/>
</dbReference>
<keyword evidence="10" id="KW-1208">Phospholipid metabolism</keyword>
<dbReference type="OrthoDB" id="142078at2"/>
<keyword evidence="7" id="KW-0067">ATP-binding</keyword>
<proteinExistence type="inferred from homology"/>
<dbReference type="Pfam" id="PF00781">
    <property type="entry name" value="DAGK_cat"/>
    <property type="match status" value="1"/>
</dbReference>
<keyword evidence="5" id="KW-0547">Nucleotide-binding</keyword>
<keyword evidence="4" id="KW-0808">Transferase</keyword>
<dbReference type="PANTHER" id="PTHR12358:SF107">
    <property type="entry name" value="LIPID KINASE BMRU-RELATED"/>
    <property type="match status" value="1"/>
</dbReference>
<evidence type="ECO:0000256" key="10">
    <source>
        <dbReference type="ARBA" id="ARBA00023264"/>
    </source>
</evidence>
<evidence type="ECO:0000256" key="6">
    <source>
        <dbReference type="ARBA" id="ARBA00022777"/>
    </source>
</evidence>
<keyword evidence="9" id="KW-0594">Phospholipid biosynthesis</keyword>
<dbReference type="GO" id="GO:0005524">
    <property type="term" value="F:ATP binding"/>
    <property type="evidence" value="ECO:0007669"/>
    <property type="project" value="UniProtKB-KW"/>
</dbReference>
<dbReference type="GO" id="GO:0005886">
    <property type="term" value="C:plasma membrane"/>
    <property type="evidence" value="ECO:0007669"/>
    <property type="project" value="TreeGrafter"/>
</dbReference>
<dbReference type="SUPFAM" id="SSF111331">
    <property type="entry name" value="NAD kinase/diacylglycerol kinase-like"/>
    <property type="match status" value="1"/>
</dbReference>
<organism evidence="12 13">
    <name type="scientific">Halobacillus aidingensis</name>
    <dbReference type="NCBI Taxonomy" id="240303"/>
    <lineage>
        <taxon>Bacteria</taxon>
        <taxon>Bacillati</taxon>
        <taxon>Bacillota</taxon>
        <taxon>Bacilli</taxon>
        <taxon>Bacillales</taxon>
        <taxon>Bacillaceae</taxon>
        <taxon>Halobacillus</taxon>
    </lineage>
</organism>
<feature type="domain" description="DAGKc" evidence="11">
    <location>
        <begin position="2"/>
        <end position="133"/>
    </location>
</feature>
<evidence type="ECO:0000256" key="2">
    <source>
        <dbReference type="ARBA" id="ARBA00005983"/>
    </source>
</evidence>
<evidence type="ECO:0000256" key="9">
    <source>
        <dbReference type="ARBA" id="ARBA00023209"/>
    </source>
</evidence>
<evidence type="ECO:0000313" key="12">
    <source>
        <dbReference type="EMBL" id="SDP65707.1"/>
    </source>
</evidence>
<name>A0A1H0UHL5_HALAD</name>
<evidence type="ECO:0000256" key="7">
    <source>
        <dbReference type="ARBA" id="ARBA00022840"/>
    </source>
</evidence>
<comment type="similarity">
    <text evidence="2">Belongs to the diacylglycerol/lipid kinase family.</text>
</comment>
<keyword evidence="8" id="KW-0443">Lipid metabolism</keyword>
<evidence type="ECO:0000256" key="5">
    <source>
        <dbReference type="ARBA" id="ARBA00022741"/>
    </source>
</evidence>
<dbReference type="NCBIfam" id="TIGR00147">
    <property type="entry name" value="YegS/Rv2252/BmrU family lipid kinase"/>
    <property type="match status" value="1"/>
</dbReference>
<dbReference type="InterPro" id="IPR001206">
    <property type="entry name" value="Diacylglycerol_kinase_cat_dom"/>
</dbReference>
<dbReference type="STRING" id="240303.SAMN05421677_12629"/>
<dbReference type="InterPro" id="IPR017438">
    <property type="entry name" value="ATP-NAD_kinase_N"/>
</dbReference>
<dbReference type="InterPro" id="IPR016064">
    <property type="entry name" value="NAD/diacylglycerol_kinase_sf"/>
</dbReference>
<evidence type="ECO:0000256" key="8">
    <source>
        <dbReference type="ARBA" id="ARBA00023098"/>
    </source>
</evidence>
<dbReference type="InterPro" id="IPR005218">
    <property type="entry name" value="Diacylglycerol/lipid_kinase"/>
</dbReference>
<evidence type="ECO:0000256" key="4">
    <source>
        <dbReference type="ARBA" id="ARBA00022679"/>
    </source>
</evidence>
<evidence type="ECO:0000313" key="13">
    <source>
        <dbReference type="Proteomes" id="UP000198860"/>
    </source>
</evidence>
<dbReference type="SMART" id="SM00046">
    <property type="entry name" value="DAGKc"/>
    <property type="match status" value="1"/>
</dbReference>
<gene>
    <name evidence="12" type="ORF">SAMN05421677_12629</name>
</gene>
<evidence type="ECO:0000256" key="1">
    <source>
        <dbReference type="ARBA" id="ARBA00001946"/>
    </source>
</evidence>
<keyword evidence="3" id="KW-0444">Lipid biosynthesis</keyword>
<dbReference type="PROSITE" id="PS50146">
    <property type="entry name" value="DAGK"/>
    <property type="match status" value="1"/>
</dbReference>
<evidence type="ECO:0000259" key="11">
    <source>
        <dbReference type="PROSITE" id="PS50146"/>
    </source>
</evidence>
<dbReference type="EMBL" id="FNIZ01000026">
    <property type="protein sequence ID" value="SDP65707.1"/>
    <property type="molecule type" value="Genomic_DNA"/>
</dbReference>
<evidence type="ECO:0000256" key="3">
    <source>
        <dbReference type="ARBA" id="ARBA00022516"/>
    </source>
</evidence>
<dbReference type="GO" id="GO:0004143">
    <property type="term" value="F:ATP-dependent diacylglycerol kinase activity"/>
    <property type="evidence" value="ECO:0007669"/>
    <property type="project" value="TreeGrafter"/>
</dbReference>
<reference evidence="13" key="1">
    <citation type="submission" date="2016-10" db="EMBL/GenBank/DDBJ databases">
        <authorList>
            <person name="Varghese N."/>
            <person name="Submissions S."/>
        </authorList>
    </citation>
    <scope>NUCLEOTIDE SEQUENCE [LARGE SCALE GENOMIC DNA]</scope>
    <source>
        <strain evidence="13">CGMCC 1.3703</strain>
    </source>
</reference>
<comment type="cofactor">
    <cofactor evidence="1">
        <name>Mg(2+)</name>
        <dbReference type="ChEBI" id="CHEBI:18420"/>
    </cofactor>
</comment>
<dbReference type="Gene3D" id="3.40.50.10330">
    <property type="entry name" value="Probable inorganic polyphosphate/atp-NAD kinase, domain 1"/>
    <property type="match status" value="1"/>
</dbReference>
<accession>A0A1H0UHL5</accession>
<keyword evidence="13" id="KW-1185">Reference proteome</keyword>
<dbReference type="GO" id="GO:0008654">
    <property type="term" value="P:phospholipid biosynthetic process"/>
    <property type="evidence" value="ECO:0007669"/>
    <property type="project" value="UniProtKB-KW"/>
</dbReference>
<dbReference type="RefSeq" id="WP_089654544.1">
    <property type="nucleotide sequence ID" value="NZ_FNIZ01000026.1"/>
</dbReference>
<dbReference type="Proteomes" id="UP000198860">
    <property type="component" value="Unassembled WGS sequence"/>
</dbReference>
<dbReference type="Pfam" id="PF19279">
    <property type="entry name" value="YegS_C"/>
    <property type="match status" value="1"/>
</dbReference>
<dbReference type="InterPro" id="IPR050187">
    <property type="entry name" value="Lipid_Phosphate_FormReg"/>
</dbReference>
<keyword evidence="6 12" id="KW-0418">Kinase</keyword>